<proteinExistence type="predicted"/>
<dbReference type="InterPro" id="IPR003680">
    <property type="entry name" value="Flavodoxin_fold"/>
</dbReference>
<name>A0A4Q9VVG7_9HYPH</name>
<dbReference type="Proteomes" id="UP000292781">
    <property type="component" value="Unassembled WGS sequence"/>
</dbReference>
<accession>A0A4Q9VVG7</accession>
<gene>
    <name evidence="3" type="ORF">EYW49_05940</name>
</gene>
<protein>
    <recommendedName>
        <fullName evidence="2">Flavodoxin-like fold domain-containing protein</fullName>
    </recommendedName>
</protein>
<dbReference type="InterPro" id="IPR046980">
    <property type="entry name" value="KefG/KefF"/>
</dbReference>
<keyword evidence="1" id="KW-0560">Oxidoreductase</keyword>
<reference evidence="3 4" key="1">
    <citation type="submission" date="2019-02" db="EMBL/GenBank/DDBJ databases">
        <title>Siculibacillus lacustris gen. nov., sp. nov., a new rosette-forming bacterium isolated from a freshwater crater lake (Lake St. Ana, Romania).</title>
        <authorList>
            <person name="Felfoldi T."/>
            <person name="Marton Z."/>
            <person name="Szabo A."/>
            <person name="Mentes A."/>
            <person name="Boka K."/>
            <person name="Marialigeti K."/>
            <person name="Mathe I."/>
            <person name="Koncz M."/>
            <person name="Schumann P."/>
            <person name="Toth E."/>
        </authorList>
    </citation>
    <scope>NUCLEOTIDE SEQUENCE [LARGE SCALE GENOMIC DNA]</scope>
    <source>
        <strain evidence="3 4">SA-279</strain>
    </source>
</reference>
<dbReference type="InterPro" id="IPR029039">
    <property type="entry name" value="Flavoprotein-like_sf"/>
</dbReference>
<evidence type="ECO:0000313" key="3">
    <source>
        <dbReference type="EMBL" id="TBW39797.1"/>
    </source>
</evidence>
<sequence length="185" mass="19886">MPAKTLVVVAHPALATSRVNRGWLAALSRHPDRITVHSLYDAYPDGRIDVAAERALLDAHDRVVFQFPMFWFATPALLKQWFDDVLGYGYAFGPGGDALVGKRFGVAVSTGGKAEAYRAGDQNAYTLSEFLRPIQQTVAFVRGIYTAPHALQGALYGITDDEIAADAEAYVAELLGETAAATVAA</sequence>
<dbReference type="Pfam" id="PF02525">
    <property type="entry name" value="Flavodoxin_2"/>
    <property type="match status" value="1"/>
</dbReference>
<feature type="domain" description="Flavodoxin-like fold" evidence="2">
    <location>
        <begin position="4"/>
        <end position="172"/>
    </location>
</feature>
<evidence type="ECO:0000259" key="2">
    <source>
        <dbReference type="Pfam" id="PF02525"/>
    </source>
</evidence>
<dbReference type="GO" id="GO:0003955">
    <property type="term" value="F:NAD(P)H dehydrogenase (quinone) activity"/>
    <property type="evidence" value="ECO:0007669"/>
    <property type="project" value="TreeGrafter"/>
</dbReference>
<dbReference type="Gene3D" id="3.40.50.360">
    <property type="match status" value="1"/>
</dbReference>
<dbReference type="AlphaFoldDB" id="A0A4Q9VVG7"/>
<dbReference type="SUPFAM" id="SSF52218">
    <property type="entry name" value="Flavoproteins"/>
    <property type="match status" value="1"/>
</dbReference>
<comment type="caution">
    <text evidence="3">The sequence shown here is derived from an EMBL/GenBank/DDBJ whole genome shotgun (WGS) entry which is preliminary data.</text>
</comment>
<dbReference type="GO" id="GO:0009055">
    <property type="term" value="F:electron transfer activity"/>
    <property type="evidence" value="ECO:0007669"/>
    <property type="project" value="TreeGrafter"/>
</dbReference>
<dbReference type="PANTHER" id="PTHR47307">
    <property type="entry name" value="GLUTATHIONE-REGULATED POTASSIUM-EFFLUX SYSTEM ANCILLARY PROTEIN KEFG"/>
    <property type="match status" value="1"/>
</dbReference>
<organism evidence="3 4">
    <name type="scientific">Siculibacillus lacustris</name>
    <dbReference type="NCBI Taxonomy" id="1549641"/>
    <lineage>
        <taxon>Bacteria</taxon>
        <taxon>Pseudomonadati</taxon>
        <taxon>Pseudomonadota</taxon>
        <taxon>Alphaproteobacteria</taxon>
        <taxon>Hyphomicrobiales</taxon>
        <taxon>Ancalomicrobiaceae</taxon>
        <taxon>Siculibacillus</taxon>
    </lineage>
</organism>
<dbReference type="GO" id="GO:0010181">
    <property type="term" value="F:FMN binding"/>
    <property type="evidence" value="ECO:0007669"/>
    <property type="project" value="TreeGrafter"/>
</dbReference>
<dbReference type="PANTHER" id="PTHR47307:SF1">
    <property type="entry name" value="GLUTATHIONE-REGULATED POTASSIUM-EFFLUX SYSTEM ANCILLARY PROTEIN KEFG"/>
    <property type="match status" value="1"/>
</dbReference>
<evidence type="ECO:0000313" key="4">
    <source>
        <dbReference type="Proteomes" id="UP000292781"/>
    </source>
</evidence>
<dbReference type="OrthoDB" id="9798454at2"/>
<dbReference type="RefSeq" id="WP_131307192.1">
    <property type="nucleotide sequence ID" value="NZ_SJFN01000006.1"/>
</dbReference>
<evidence type="ECO:0000256" key="1">
    <source>
        <dbReference type="ARBA" id="ARBA00023002"/>
    </source>
</evidence>
<keyword evidence="4" id="KW-1185">Reference proteome</keyword>
<dbReference type="EMBL" id="SJFN01000006">
    <property type="protein sequence ID" value="TBW39797.1"/>
    <property type="molecule type" value="Genomic_DNA"/>
</dbReference>